<dbReference type="EMBL" id="MGHF01000017">
    <property type="protein sequence ID" value="OGM63413.1"/>
    <property type="molecule type" value="Genomic_DNA"/>
</dbReference>
<gene>
    <name evidence="1" type="ORF">A2961_03040</name>
</gene>
<dbReference type="InterPro" id="IPR029058">
    <property type="entry name" value="AB_hydrolase_fold"/>
</dbReference>
<accession>A0A1F8BHA7</accession>
<dbReference type="Proteomes" id="UP000177082">
    <property type="component" value="Unassembled WGS sequence"/>
</dbReference>
<dbReference type="SUPFAM" id="SSF53474">
    <property type="entry name" value="alpha/beta-Hydrolases"/>
    <property type="match status" value="1"/>
</dbReference>
<comment type="caution">
    <text evidence="1">The sequence shown here is derived from an EMBL/GenBank/DDBJ whole genome shotgun (WGS) entry which is preliminary data.</text>
</comment>
<dbReference type="PANTHER" id="PTHR37946">
    <property type="entry name" value="SLL1969 PROTEIN"/>
    <property type="match status" value="1"/>
</dbReference>
<evidence type="ECO:0000313" key="2">
    <source>
        <dbReference type="Proteomes" id="UP000177082"/>
    </source>
</evidence>
<protein>
    <recommendedName>
        <fullName evidence="3">DUF676 domain-containing protein</fullName>
    </recommendedName>
</protein>
<sequence>MRILKTTLEIILDILTHPIAKLSNFIIRTPPEKWSYGKEGNVILVQGFGGTWSYLIKIGNFINGLGYRVHVLKKLGNNTAKIKKCSEILENYINENAIKDSLIISHSKGGVITKYFLINSKYSNRVSKVISISSPYKGTYSGYVNIFNLGEIVPSSKLIKNLDRKVRVNKMFTNLYPRLDEVVIPNSSLVLKGAKNVKIDVAGHLNIINSPETFEIIKEILTTSH</sequence>
<dbReference type="STRING" id="1802519.A2961_03040"/>
<evidence type="ECO:0000313" key="1">
    <source>
        <dbReference type="EMBL" id="OGM63413.1"/>
    </source>
</evidence>
<proteinExistence type="predicted"/>
<dbReference type="AlphaFoldDB" id="A0A1F8BHA7"/>
<dbReference type="PANTHER" id="PTHR37946:SF1">
    <property type="entry name" value="SLL1969 PROTEIN"/>
    <property type="match status" value="1"/>
</dbReference>
<dbReference type="Gene3D" id="3.40.50.1820">
    <property type="entry name" value="alpha/beta hydrolase"/>
    <property type="match status" value="1"/>
</dbReference>
<name>A0A1F8BHA7_9BACT</name>
<evidence type="ECO:0008006" key="3">
    <source>
        <dbReference type="Google" id="ProtNLM"/>
    </source>
</evidence>
<reference evidence="1 2" key="1">
    <citation type="journal article" date="2016" name="Nat. Commun.">
        <title>Thousands of microbial genomes shed light on interconnected biogeochemical processes in an aquifer system.</title>
        <authorList>
            <person name="Anantharaman K."/>
            <person name="Brown C.T."/>
            <person name="Hug L.A."/>
            <person name="Sharon I."/>
            <person name="Castelle C.J."/>
            <person name="Probst A.J."/>
            <person name="Thomas B.C."/>
            <person name="Singh A."/>
            <person name="Wilkins M.J."/>
            <person name="Karaoz U."/>
            <person name="Brodie E.L."/>
            <person name="Williams K.H."/>
            <person name="Hubbard S.S."/>
            <person name="Banfield J.F."/>
        </authorList>
    </citation>
    <scope>NUCLEOTIDE SEQUENCE [LARGE SCALE GENOMIC DNA]</scope>
</reference>
<organism evidence="1 2">
    <name type="scientific">Candidatus Woesebacteria bacterium RIFCSPLOWO2_01_FULL_39_21</name>
    <dbReference type="NCBI Taxonomy" id="1802519"/>
    <lineage>
        <taxon>Bacteria</taxon>
        <taxon>Candidatus Woeseibacteriota</taxon>
    </lineage>
</organism>